<organism evidence="1 2">
    <name type="scientific">Batillaria attramentaria</name>
    <dbReference type="NCBI Taxonomy" id="370345"/>
    <lineage>
        <taxon>Eukaryota</taxon>
        <taxon>Metazoa</taxon>
        <taxon>Spiralia</taxon>
        <taxon>Lophotrochozoa</taxon>
        <taxon>Mollusca</taxon>
        <taxon>Gastropoda</taxon>
        <taxon>Caenogastropoda</taxon>
        <taxon>Sorbeoconcha</taxon>
        <taxon>Cerithioidea</taxon>
        <taxon>Batillariidae</taxon>
        <taxon>Batillaria</taxon>
    </lineage>
</organism>
<dbReference type="EMBL" id="JACVVK020000390">
    <property type="protein sequence ID" value="KAK7475952.1"/>
    <property type="molecule type" value="Genomic_DNA"/>
</dbReference>
<proteinExistence type="predicted"/>
<name>A0ABD0JN85_9CAEN</name>
<reference evidence="1 2" key="1">
    <citation type="journal article" date="2023" name="Sci. Data">
        <title>Genome assembly of the Korean intertidal mud-creeper Batillaria attramentaria.</title>
        <authorList>
            <person name="Patra A.K."/>
            <person name="Ho P.T."/>
            <person name="Jun S."/>
            <person name="Lee S.J."/>
            <person name="Kim Y."/>
            <person name="Won Y.J."/>
        </authorList>
    </citation>
    <scope>NUCLEOTIDE SEQUENCE [LARGE SCALE GENOMIC DNA]</scope>
    <source>
        <strain evidence="1">Wonlab-2016</strain>
    </source>
</reference>
<gene>
    <name evidence="1" type="ORF">BaRGS_00032841</name>
</gene>
<sequence length="109" mass="12192">MPPGINEPRAPKSLWRLIGLVAVRHPCGINAPQSAEVSWGINDLRAPRYRLVPLSKNTKGWCWKLTRVCQSLVRSPREQTWVLMTMLVPSPAVNHALTGFVLARVTTPE</sequence>
<accession>A0ABD0JN85</accession>
<dbReference type="AlphaFoldDB" id="A0ABD0JN85"/>
<comment type="caution">
    <text evidence="1">The sequence shown here is derived from an EMBL/GenBank/DDBJ whole genome shotgun (WGS) entry which is preliminary data.</text>
</comment>
<evidence type="ECO:0000313" key="1">
    <source>
        <dbReference type="EMBL" id="KAK7475952.1"/>
    </source>
</evidence>
<keyword evidence="2" id="KW-1185">Reference proteome</keyword>
<evidence type="ECO:0000313" key="2">
    <source>
        <dbReference type="Proteomes" id="UP001519460"/>
    </source>
</evidence>
<protein>
    <submittedName>
        <fullName evidence="1">Uncharacterized protein</fullName>
    </submittedName>
</protein>
<dbReference type="Proteomes" id="UP001519460">
    <property type="component" value="Unassembled WGS sequence"/>
</dbReference>